<keyword evidence="7" id="KW-1185">Reference proteome</keyword>
<proteinExistence type="predicted"/>
<dbReference type="PROSITE" id="PS50977">
    <property type="entry name" value="HTH_TETR_2"/>
    <property type="match status" value="1"/>
</dbReference>
<dbReference type="Proteomes" id="UP000268857">
    <property type="component" value="Unassembled WGS sequence"/>
</dbReference>
<evidence type="ECO:0000313" key="7">
    <source>
        <dbReference type="Proteomes" id="UP000268857"/>
    </source>
</evidence>
<accession>A0A3S0YGV7</accession>
<keyword evidence="1" id="KW-0805">Transcription regulation</keyword>
<dbReference type="PANTHER" id="PTHR30055">
    <property type="entry name" value="HTH-TYPE TRANSCRIPTIONAL REGULATOR RUTR"/>
    <property type="match status" value="1"/>
</dbReference>
<dbReference type="AlphaFoldDB" id="A0A3S0YGV7"/>
<dbReference type="InterPro" id="IPR036271">
    <property type="entry name" value="Tet_transcr_reg_TetR-rel_C_sf"/>
</dbReference>
<name>A0A3S0YGV7_CHLFR</name>
<dbReference type="GO" id="GO:0000976">
    <property type="term" value="F:transcription cis-regulatory region binding"/>
    <property type="evidence" value="ECO:0007669"/>
    <property type="project" value="TreeGrafter"/>
</dbReference>
<dbReference type="InterPro" id="IPR001647">
    <property type="entry name" value="HTH_TetR"/>
</dbReference>
<evidence type="ECO:0000259" key="5">
    <source>
        <dbReference type="PROSITE" id="PS50977"/>
    </source>
</evidence>
<dbReference type="SUPFAM" id="SSF48498">
    <property type="entry name" value="Tetracyclin repressor-like, C-terminal domain"/>
    <property type="match status" value="1"/>
</dbReference>
<evidence type="ECO:0000256" key="1">
    <source>
        <dbReference type="ARBA" id="ARBA00023015"/>
    </source>
</evidence>
<dbReference type="InterPro" id="IPR009057">
    <property type="entry name" value="Homeodomain-like_sf"/>
</dbReference>
<dbReference type="RefSeq" id="WP_016873301.1">
    <property type="nucleotide sequence ID" value="NZ_AJLN01000040.1"/>
</dbReference>
<evidence type="ECO:0000256" key="3">
    <source>
        <dbReference type="ARBA" id="ARBA00023163"/>
    </source>
</evidence>
<dbReference type="Pfam" id="PF00440">
    <property type="entry name" value="TetR_N"/>
    <property type="match status" value="1"/>
</dbReference>
<gene>
    <name evidence="6" type="ORF">PCC6912_18460</name>
</gene>
<dbReference type="Gene3D" id="1.10.357.10">
    <property type="entry name" value="Tetracycline Repressor, domain 2"/>
    <property type="match status" value="1"/>
</dbReference>
<dbReference type="InterPro" id="IPR050109">
    <property type="entry name" value="HTH-type_TetR-like_transc_reg"/>
</dbReference>
<comment type="caution">
    <text evidence="6">The sequence shown here is derived from an EMBL/GenBank/DDBJ whole genome shotgun (WGS) entry which is preliminary data.</text>
</comment>
<dbReference type="STRING" id="211165.GCA_000317285_00730"/>
<feature type="DNA-binding region" description="H-T-H motif" evidence="4">
    <location>
        <begin position="47"/>
        <end position="66"/>
    </location>
</feature>
<feature type="domain" description="HTH tetR-type" evidence="5">
    <location>
        <begin position="24"/>
        <end position="84"/>
    </location>
</feature>
<evidence type="ECO:0000256" key="4">
    <source>
        <dbReference type="PROSITE-ProRule" id="PRU00335"/>
    </source>
</evidence>
<evidence type="ECO:0000313" key="6">
    <source>
        <dbReference type="EMBL" id="RUR84252.1"/>
    </source>
</evidence>
<organism evidence="6 7">
    <name type="scientific">Chlorogloeopsis fritschii PCC 6912</name>
    <dbReference type="NCBI Taxonomy" id="211165"/>
    <lineage>
        <taxon>Bacteria</taxon>
        <taxon>Bacillati</taxon>
        <taxon>Cyanobacteriota</taxon>
        <taxon>Cyanophyceae</taxon>
        <taxon>Nostocales</taxon>
        <taxon>Chlorogloeopsidaceae</taxon>
        <taxon>Chlorogloeopsis</taxon>
    </lineage>
</organism>
<dbReference type="PANTHER" id="PTHR30055:SF234">
    <property type="entry name" value="HTH-TYPE TRANSCRIPTIONAL REGULATOR BETI"/>
    <property type="match status" value="1"/>
</dbReference>
<keyword evidence="3" id="KW-0804">Transcription</keyword>
<dbReference type="InterPro" id="IPR025996">
    <property type="entry name" value="MT1864/Rv1816-like_C"/>
</dbReference>
<dbReference type="EMBL" id="RSCJ01000005">
    <property type="protein sequence ID" value="RUR84252.1"/>
    <property type="molecule type" value="Genomic_DNA"/>
</dbReference>
<evidence type="ECO:0000256" key="2">
    <source>
        <dbReference type="ARBA" id="ARBA00023125"/>
    </source>
</evidence>
<dbReference type="GO" id="GO:0003700">
    <property type="term" value="F:DNA-binding transcription factor activity"/>
    <property type="evidence" value="ECO:0007669"/>
    <property type="project" value="TreeGrafter"/>
</dbReference>
<dbReference type="Pfam" id="PF13305">
    <property type="entry name" value="TetR_C_33"/>
    <property type="match status" value="1"/>
</dbReference>
<dbReference type="OrthoDB" id="66596at2"/>
<protein>
    <submittedName>
        <fullName evidence="6">TetR family transcriptional regulator</fullName>
    </submittedName>
</protein>
<dbReference type="SUPFAM" id="SSF46689">
    <property type="entry name" value="Homeodomain-like"/>
    <property type="match status" value="1"/>
</dbReference>
<reference evidence="6 7" key="1">
    <citation type="journal article" date="2019" name="Genome Biol. Evol.">
        <title>Day and night: Metabolic profiles and evolutionary relationships of six axenic non-marine cyanobacteria.</title>
        <authorList>
            <person name="Will S.E."/>
            <person name="Henke P."/>
            <person name="Boedeker C."/>
            <person name="Huang S."/>
            <person name="Brinkmann H."/>
            <person name="Rohde M."/>
            <person name="Jarek M."/>
            <person name="Friedl T."/>
            <person name="Seufert S."/>
            <person name="Schumacher M."/>
            <person name="Overmann J."/>
            <person name="Neumann-Schaal M."/>
            <person name="Petersen J."/>
        </authorList>
    </citation>
    <scope>NUCLEOTIDE SEQUENCE [LARGE SCALE GENOMIC DNA]</scope>
    <source>
        <strain evidence="6 7">PCC 6912</strain>
    </source>
</reference>
<sequence>MNKNSVIAKDSVTNYRSAQELHQQELRKGILDDTSNLLMREGATALSMRRIAQLVGCSTTVLYTMFGNKQGLIDELYLRGFEMVRQALEAVPRSGDPQNYIYALCYAYRNFALIHSTYYAIMFLKVMPEYTPSQANSQLGQKSFQLLVEAVQDCLAPGLITEDEAWEIARIIWATVHGHVGLELAGHFDYPGVSPQQMLERALQAVVKQLLSTPNCIQ</sequence>
<keyword evidence="2 4" id="KW-0238">DNA-binding</keyword>